<dbReference type="RefSeq" id="YP_009046390.1">
    <property type="nucleotide sequence ID" value="NC_024447.1"/>
</dbReference>
<protein>
    <submittedName>
        <fullName evidence="2">N1R/p28 family protein</fullName>
    </submittedName>
</protein>
<dbReference type="GeneID" id="19737887"/>
<proteinExistence type="predicted"/>
<dbReference type="PROSITE" id="PS51301">
    <property type="entry name" value="KILA_N"/>
    <property type="match status" value="1"/>
</dbReference>
<evidence type="ECO:0000313" key="3">
    <source>
        <dbReference type="Proteomes" id="UP000101521"/>
    </source>
</evidence>
<dbReference type="InterPro" id="IPR017880">
    <property type="entry name" value="KilA_N"/>
</dbReference>
<sequence>MISYIIVNSIDDVFYRICYGNLVVTAMKDCDYINATKLCSIAGKEFYKWRRLEYSKELIAYINTMVNTKKSVIKISTVVNGAPSSRDILGYYVHPLLVPHILSWISAEYALKISKIVNAIYSKMYHIGEKPKN</sequence>
<keyword evidence="3" id="KW-1185">Reference proteome</keyword>
<name>A0A068EEP6_9POXV</name>
<gene>
    <name evidence="2" type="ORF">fep_162</name>
</gene>
<feature type="domain" description="KilA-N" evidence="1">
    <location>
        <begin position="13"/>
        <end position="120"/>
    </location>
</feature>
<evidence type="ECO:0000259" key="1">
    <source>
        <dbReference type="PROSITE" id="PS51301"/>
    </source>
</evidence>
<dbReference type="Proteomes" id="UP000101521">
    <property type="component" value="Segment"/>
</dbReference>
<organism evidence="2 3">
    <name type="scientific">Pigeonpox virus</name>
    <dbReference type="NCBI Taxonomy" id="10264"/>
    <lineage>
        <taxon>Viruses</taxon>
        <taxon>Varidnaviria</taxon>
        <taxon>Bamfordvirae</taxon>
        <taxon>Nucleocytoviricota</taxon>
        <taxon>Pokkesviricetes</taxon>
        <taxon>Chitovirales</taxon>
        <taxon>Poxviridae</taxon>
        <taxon>Chordopoxvirinae</taxon>
        <taxon>Avipoxvirus</taxon>
        <taxon>Avipoxvirus pigeonpox</taxon>
    </lineage>
</organism>
<dbReference type="EMBL" id="KJ801920">
    <property type="protein sequence ID" value="AID46666.1"/>
    <property type="molecule type" value="Genomic_DNA"/>
</dbReference>
<reference evidence="2 3" key="1">
    <citation type="journal article" date="2014" name="BMC Genomics">
        <title>The complete genome sequences of poxviruses isolated from a penguin and a pigeon in South Africa and comparison to other sequenced avipoxviruses.</title>
        <authorList>
            <person name="Offerman K."/>
            <person name="Carulei O."/>
            <person name="van der Walt A.P."/>
            <person name="Douglass N."/>
            <person name="Williamson A.L."/>
        </authorList>
    </citation>
    <scope>NUCLEOTIDE SEQUENCE [LARGE SCALE GENOMIC DNA]</scope>
    <source>
        <strain evidence="2">FeP2</strain>
    </source>
</reference>
<accession>A0A068EEP6</accession>
<dbReference type="InterPro" id="IPR018004">
    <property type="entry name" value="KilA/APSES_HTH"/>
</dbReference>
<evidence type="ECO:0000313" key="2">
    <source>
        <dbReference type="EMBL" id="AID46666.1"/>
    </source>
</evidence>
<dbReference type="Pfam" id="PF04383">
    <property type="entry name" value="KilA-N"/>
    <property type="match status" value="1"/>
</dbReference>
<dbReference type="KEGG" id="vg:19737887"/>